<feature type="transmembrane region" description="Helical" evidence="6">
    <location>
        <begin position="43"/>
        <end position="62"/>
    </location>
</feature>
<evidence type="ECO:0000256" key="5">
    <source>
        <dbReference type="SAM" id="Coils"/>
    </source>
</evidence>
<dbReference type="GO" id="GO:0006935">
    <property type="term" value="P:chemotaxis"/>
    <property type="evidence" value="ECO:0007669"/>
    <property type="project" value="UniProtKB-KW"/>
</dbReference>
<keyword evidence="6" id="KW-1133">Transmembrane helix</keyword>
<keyword evidence="4" id="KW-0807">Transducer</keyword>
<dbReference type="CDD" id="cd06225">
    <property type="entry name" value="HAMP"/>
    <property type="match status" value="1"/>
</dbReference>
<dbReference type="InterPro" id="IPR003660">
    <property type="entry name" value="HAMP_dom"/>
</dbReference>
<evidence type="ECO:0000256" key="3">
    <source>
        <dbReference type="ARBA" id="ARBA00029447"/>
    </source>
</evidence>
<evidence type="ECO:0000256" key="2">
    <source>
        <dbReference type="ARBA" id="ARBA00022500"/>
    </source>
</evidence>
<feature type="coiled-coil region" evidence="5">
    <location>
        <begin position="418"/>
        <end position="445"/>
    </location>
</feature>
<feature type="domain" description="Methyl-accepting transducer" evidence="7">
    <location>
        <begin position="502"/>
        <end position="731"/>
    </location>
</feature>
<dbReference type="PROSITE" id="PS50111">
    <property type="entry name" value="CHEMOTAXIS_TRANSDUC_2"/>
    <property type="match status" value="1"/>
</dbReference>
<evidence type="ECO:0000313" key="9">
    <source>
        <dbReference type="EMBL" id="MBB4292675.1"/>
    </source>
</evidence>
<keyword evidence="2" id="KW-0145">Chemotaxis</keyword>
<dbReference type="PANTHER" id="PTHR43531:SF11">
    <property type="entry name" value="METHYL-ACCEPTING CHEMOTAXIS PROTEIN 3"/>
    <property type="match status" value="1"/>
</dbReference>
<evidence type="ECO:0000313" key="10">
    <source>
        <dbReference type="Proteomes" id="UP000538507"/>
    </source>
</evidence>
<dbReference type="Pfam" id="PF00015">
    <property type="entry name" value="MCPsignal"/>
    <property type="match status" value="1"/>
</dbReference>
<dbReference type="SUPFAM" id="SSF158472">
    <property type="entry name" value="HAMP domain-like"/>
    <property type="match status" value="1"/>
</dbReference>
<dbReference type="PANTHER" id="PTHR43531">
    <property type="entry name" value="PROTEIN ICFG"/>
    <property type="match status" value="1"/>
</dbReference>
<dbReference type="Pfam" id="PF00672">
    <property type="entry name" value="HAMP"/>
    <property type="match status" value="1"/>
</dbReference>
<dbReference type="Proteomes" id="UP000538507">
    <property type="component" value="Unassembled WGS sequence"/>
</dbReference>
<evidence type="ECO:0000259" key="7">
    <source>
        <dbReference type="PROSITE" id="PS50111"/>
    </source>
</evidence>
<dbReference type="SUPFAM" id="SSF58104">
    <property type="entry name" value="Methyl-accepting chemotaxis protein (MCP) signaling domain"/>
    <property type="match status" value="1"/>
</dbReference>
<dbReference type="InterPro" id="IPR004089">
    <property type="entry name" value="MCPsignal_dom"/>
</dbReference>
<dbReference type="CDD" id="cd11386">
    <property type="entry name" value="MCP_signal"/>
    <property type="match status" value="1"/>
</dbReference>
<dbReference type="Gene3D" id="1.10.287.950">
    <property type="entry name" value="Methyl-accepting chemotaxis protein"/>
    <property type="match status" value="1"/>
</dbReference>
<dbReference type="SMART" id="SM00304">
    <property type="entry name" value="HAMP"/>
    <property type="match status" value="2"/>
</dbReference>
<sequence length="795" mass="85238">MTATLKSLKDIPKRRHVGHIFLEERMPVAHEKREFQFRIATKLLLLLLIPVAGMLIPSAIMLNQYSEVATNMEQTDKLVNFNARVSAYVHSLQKEAGKSVAFLTGKASEAELKQARGASDETRAAVAKALLDIPVSSIDTEVGAVLKDGMDKADQLQDIRPKVSTKSISVDNTNPAYTGAIVRLLDFSLHATAASKDSEVTRNMLVYAYLLQAAEASSAARANAAGGFSAGKFSNDLFAAVVRFVDRQKQYQGMIDFYANAEQRAFFHSTYAGQPVDETNRMLKLVADAGPNAPISDVSPEAWLSANAARMDLYAAVEKRFEQDMIDAAAKVLKDADSNYWLALASTGVLLTITLLAAAFATRSLTRPVHGIIASMKKLATGDRIAEIPFKDRSDEMGDIARAVEQFRIAAVGAAQVSGELEENRKRSERERVAAQEKAEQDAAERLRIATSGLAQGLRRLASGDLTFQLNEPFAADFEALRHDFNASVSQLGKTLSAMAGSISALDSGTREISSGASDLSKRTEQQAASLEQTAAALDEITANVSNSSKRTEEARQAATLANHSAAQSVQVVSHAEDAMQKIEASSQQISNIIGVIDEIAFQTNLLALNAGVEAARAGDAGKGFAVVAQEVRELAQRSAQAAKEIKSLIHTSSSEVEGGVRLVRETGIALKTIGEQISDINRHMEGIATSAKEQSIGLAEVNAAVNSMDQTTQQNTAMVEQSTAASASLAEEAAKLRALVAQFSFEQSVLQVHALQQTARAMDATSSRNALRAAPARKPSTNGNLAVANSWEEF</sequence>
<dbReference type="Gene3D" id="6.10.340.10">
    <property type="match status" value="1"/>
</dbReference>
<keyword evidence="5" id="KW-0175">Coiled coil</keyword>
<evidence type="ECO:0000256" key="1">
    <source>
        <dbReference type="ARBA" id="ARBA00004370"/>
    </source>
</evidence>
<name>A0AAE2SYP3_RHILE</name>
<evidence type="ECO:0000256" key="6">
    <source>
        <dbReference type="SAM" id="Phobius"/>
    </source>
</evidence>
<protein>
    <submittedName>
        <fullName evidence="9">Methyl-accepting chemotaxis protein</fullName>
    </submittedName>
</protein>
<dbReference type="Pfam" id="PF08376">
    <property type="entry name" value="NIT"/>
    <property type="match status" value="1"/>
</dbReference>
<dbReference type="InterPro" id="IPR013587">
    <property type="entry name" value="Nitrate/nitrite_sensing"/>
</dbReference>
<dbReference type="RefSeq" id="WP_277545076.1">
    <property type="nucleotide sequence ID" value="NZ_JACHAZ010000005.1"/>
</dbReference>
<feature type="domain" description="HAMP" evidence="8">
    <location>
        <begin position="454"/>
        <end position="497"/>
    </location>
</feature>
<proteinExistence type="inferred from homology"/>
<comment type="subcellular location">
    <subcellularLocation>
        <location evidence="1">Membrane</location>
    </subcellularLocation>
</comment>
<dbReference type="GO" id="GO:0004888">
    <property type="term" value="F:transmembrane signaling receptor activity"/>
    <property type="evidence" value="ECO:0007669"/>
    <property type="project" value="TreeGrafter"/>
</dbReference>
<dbReference type="EMBL" id="JACIGO010000006">
    <property type="protein sequence ID" value="MBB4292675.1"/>
    <property type="molecule type" value="Genomic_DNA"/>
</dbReference>
<dbReference type="SMART" id="SM00283">
    <property type="entry name" value="MA"/>
    <property type="match status" value="1"/>
</dbReference>
<accession>A0AAE2SYP3</accession>
<feature type="domain" description="HAMP" evidence="8">
    <location>
        <begin position="363"/>
        <end position="416"/>
    </location>
</feature>
<comment type="similarity">
    <text evidence="3">Belongs to the methyl-accepting chemotaxis (MCP) protein family.</text>
</comment>
<evidence type="ECO:0000256" key="4">
    <source>
        <dbReference type="PROSITE-ProRule" id="PRU00284"/>
    </source>
</evidence>
<dbReference type="InterPro" id="IPR051310">
    <property type="entry name" value="MCP_chemotaxis"/>
</dbReference>
<keyword evidence="6" id="KW-0472">Membrane</keyword>
<dbReference type="AlphaFoldDB" id="A0AAE2SYP3"/>
<dbReference type="FunFam" id="1.10.287.950:FF:000001">
    <property type="entry name" value="Methyl-accepting chemotaxis sensory transducer"/>
    <property type="match status" value="1"/>
</dbReference>
<keyword evidence="6" id="KW-0812">Transmembrane</keyword>
<dbReference type="GO" id="GO:0007165">
    <property type="term" value="P:signal transduction"/>
    <property type="evidence" value="ECO:0007669"/>
    <property type="project" value="UniProtKB-KW"/>
</dbReference>
<reference evidence="9 10" key="1">
    <citation type="submission" date="2020-08" db="EMBL/GenBank/DDBJ databases">
        <title>Genomic Encyclopedia of Type Strains, Phase IV (KMG-V): Genome sequencing to study the core and pangenomes of soil and plant-associated prokaryotes.</title>
        <authorList>
            <person name="Whitman W."/>
        </authorList>
    </citation>
    <scope>NUCLEOTIDE SEQUENCE [LARGE SCALE GENOMIC DNA]</scope>
    <source>
        <strain evidence="9 10">SEMIA 415</strain>
    </source>
</reference>
<comment type="caution">
    <text evidence="9">The sequence shown here is derived from an EMBL/GenBank/DDBJ whole genome shotgun (WGS) entry which is preliminary data.</text>
</comment>
<organism evidence="9 10">
    <name type="scientific">Rhizobium leguminosarum</name>
    <dbReference type="NCBI Taxonomy" id="384"/>
    <lineage>
        <taxon>Bacteria</taxon>
        <taxon>Pseudomonadati</taxon>
        <taxon>Pseudomonadota</taxon>
        <taxon>Alphaproteobacteria</taxon>
        <taxon>Hyphomicrobiales</taxon>
        <taxon>Rhizobiaceae</taxon>
        <taxon>Rhizobium/Agrobacterium group</taxon>
        <taxon>Rhizobium</taxon>
    </lineage>
</organism>
<dbReference type="PROSITE" id="PS50885">
    <property type="entry name" value="HAMP"/>
    <property type="match status" value="2"/>
</dbReference>
<evidence type="ECO:0000259" key="8">
    <source>
        <dbReference type="PROSITE" id="PS50885"/>
    </source>
</evidence>
<gene>
    <name evidence="9" type="ORF">GGE16_004754</name>
</gene>
<dbReference type="GO" id="GO:0005886">
    <property type="term" value="C:plasma membrane"/>
    <property type="evidence" value="ECO:0007669"/>
    <property type="project" value="TreeGrafter"/>
</dbReference>